<evidence type="ECO:0000313" key="4">
    <source>
        <dbReference type="EMBL" id="VDD88160.1"/>
    </source>
</evidence>
<dbReference type="OrthoDB" id="207378at2759"/>
<feature type="transmembrane region" description="Helical" evidence="1">
    <location>
        <begin position="640"/>
        <end position="661"/>
    </location>
</feature>
<keyword evidence="1" id="KW-0472">Membrane</keyword>
<feature type="transmembrane region" description="Helical" evidence="1">
    <location>
        <begin position="327"/>
        <end position="350"/>
    </location>
</feature>
<sequence length="704" mass="80198">MMCRISYVVLFHLLLNACFACLLCPLHLPPRPRPIDHFLLPSVENLELPESVAVLCNNTKNLPLTNVCGQQVSEIVCSISEFIFSQTTTCNTSDSQERCVECLQRKSVMTEKNFWAISWLDSLGKMPPAVSEGNYYWFGDYEQCVKLKMSGAFDGRYCQVLLEIPDATIFPNCLQEDPLEIHLGFCGPTACSVKELGSFLQSYSQYKLKVQCESSSEWPFPAQLFISLVTIWITLVIAGTVLDSNDKEQLDNGHVMELARCVSLRSNGQKSLTTKREHGYHSIQGIQVLSTVVIVTANCYLIMMPYIENVVFSYENVKLFYMHLLNNFTYHIDGLIAVHSLFFALVLRDVLPDAVEIKKQYVWRLLHILPSYAFLILFMTLIFDHLSSGPMWNHGEMVARCSSHWWKNLLFIDNFFGAEETCLDSGYLISLEVQFFFFLAIMVYLSLQHRNVIITAACSGLICSIIYTFLIVNTRSLPPSIMLTVDPLPQHSVSTFLDMIYTKPWTRCSPFLIGFVFSFLFTKKSRISKITATVIHIILIGVAFCVAFFLYPYATEAPAEGVLLSLYAALHRPIWSVIVCMTIYLCYRRSAGEFGTFLEWRLFTPLAKQSYVVLLISEPVFKYLFSSLHRPFHATQWSSLYMALGTLVLSYIIAFTLDIFVTRPIRSLIWCEFEVTLKQNSGSRQTVESEARLLGKTSEIEDAQ</sequence>
<dbReference type="SMART" id="SM00703">
    <property type="entry name" value="NRF"/>
    <property type="match status" value="1"/>
</dbReference>
<feature type="transmembrane region" description="Helical" evidence="1">
    <location>
        <begin position="534"/>
        <end position="554"/>
    </location>
</feature>
<evidence type="ECO:0000256" key="2">
    <source>
        <dbReference type="SAM" id="SignalP"/>
    </source>
</evidence>
<dbReference type="WBParaSite" id="EVEC_0000359501-mRNA-1">
    <property type="protein sequence ID" value="EVEC_0000359501-mRNA-1"/>
    <property type="gene ID" value="EVEC_0000359501"/>
</dbReference>
<gene>
    <name evidence="4" type="ORF">EVEC_LOCUS3303</name>
</gene>
<dbReference type="Pfam" id="PF20146">
    <property type="entry name" value="NRF"/>
    <property type="match status" value="1"/>
</dbReference>
<feature type="transmembrane region" description="Helical" evidence="1">
    <location>
        <begin position="504"/>
        <end position="522"/>
    </location>
</feature>
<keyword evidence="5" id="KW-1185">Reference proteome</keyword>
<dbReference type="STRING" id="51028.A0A0N4V0Y6"/>
<feature type="transmembrane region" description="Helical" evidence="1">
    <location>
        <begin position="220"/>
        <end position="242"/>
    </location>
</feature>
<dbReference type="InterPro" id="IPR052728">
    <property type="entry name" value="O2_lipid_transport_reg"/>
</dbReference>
<dbReference type="EMBL" id="UXUI01007558">
    <property type="protein sequence ID" value="VDD88160.1"/>
    <property type="molecule type" value="Genomic_DNA"/>
</dbReference>
<feature type="transmembrane region" description="Helical" evidence="1">
    <location>
        <begin position="452"/>
        <end position="472"/>
    </location>
</feature>
<evidence type="ECO:0000313" key="6">
    <source>
        <dbReference type="WBParaSite" id="EVEC_0000359501-mRNA-1"/>
    </source>
</evidence>
<evidence type="ECO:0000259" key="3">
    <source>
        <dbReference type="SMART" id="SM00703"/>
    </source>
</evidence>
<keyword evidence="1" id="KW-0812">Transmembrane</keyword>
<feature type="domain" description="Nose resistant-to-fluoxetine protein N-terminal" evidence="3">
    <location>
        <begin position="99"/>
        <end position="218"/>
    </location>
</feature>
<dbReference type="PANTHER" id="PTHR11161:SF14">
    <property type="entry name" value="NOSE RESISTANT-TO-FLUOXETINE PROTEIN N-TERMINAL DOMAIN-CONTAINING PROTEIN"/>
    <property type="match status" value="1"/>
</dbReference>
<feature type="transmembrane region" description="Helical" evidence="1">
    <location>
        <begin position="566"/>
        <end position="587"/>
    </location>
</feature>
<feature type="signal peptide" evidence="2">
    <location>
        <begin position="1"/>
        <end position="20"/>
    </location>
</feature>
<accession>A0A0N4V0Y6</accession>
<dbReference type="InterPro" id="IPR006621">
    <property type="entry name" value="Nose-resist-to-fluoxetine_N"/>
</dbReference>
<organism evidence="6">
    <name type="scientific">Enterobius vermicularis</name>
    <name type="common">Human pinworm</name>
    <dbReference type="NCBI Taxonomy" id="51028"/>
    <lineage>
        <taxon>Eukaryota</taxon>
        <taxon>Metazoa</taxon>
        <taxon>Ecdysozoa</taxon>
        <taxon>Nematoda</taxon>
        <taxon>Chromadorea</taxon>
        <taxon>Rhabditida</taxon>
        <taxon>Spirurina</taxon>
        <taxon>Oxyuridomorpha</taxon>
        <taxon>Oxyuroidea</taxon>
        <taxon>Oxyuridae</taxon>
        <taxon>Enterobius</taxon>
    </lineage>
</organism>
<feature type="transmembrane region" description="Helical" evidence="1">
    <location>
        <begin position="362"/>
        <end position="383"/>
    </location>
</feature>
<proteinExistence type="predicted"/>
<reference evidence="4 5" key="2">
    <citation type="submission" date="2018-10" db="EMBL/GenBank/DDBJ databases">
        <authorList>
            <consortium name="Pathogen Informatics"/>
        </authorList>
    </citation>
    <scope>NUCLEOTIDE SEQUENCE [LARGE SCALE GENOMIC DNA]</scope>
</reference>
<dbReference type="Proteomes" id="UP000274131">
    <property type="component" value="Unassembled WGS sequence"/>
</dbReference>
<dbReference type="PANTHER" id="PTHR11161">
    <property type="entry name" value="O-ACYLTRANSFERASE"/>
    <property type="match status" value="1"/>
</dbReference>
<dbReference type="AlphaFoldDB" id="A0A0N4V0Y6"/>
<name>A0A0N4V0Y6_ENTVE</name>
<protein>
    <submittedName>
        <fullName evidence="6">NRF domain-containing protein</fullName>
    </submittedName>
</protein>
<keyword evidence="2" id="KW-0732">Signal</keyword>
<feature type="chain" id="PRO_5043122598" evidence="2">
    <location>
        <begin position="21"/>
        <end position="704"/>
    </location>
</feature>
<feature type="transmembrane region" description="Helical" evidence="1">
    <location>
        <begin position="285"/>
        <end position="307"/>
    </location>
</feature>
<keyword evidence="1" id="KW-1133">Transmembrane helix</keyword>
<evidence type="ECO:0000256" key="1">
    <source>
        <dbReference type="SAM" id="Phobius"/>
    </source>
</evidence>
<reference evidence="6" key="1">
    <citation type="submission" date="2017-02" db="UniProtKB">
        <authorList>
            <consortium name="WormBaseParasite"/>
        </authorList>
    </citation>
    <scope>IDENTIFICATION</scope>
</reference>
<feature type="transmembrane region" description="Helical" evidence="1">
    <location>
        <begin position="426"/>
        <end position="445"/>
    </location>
</feature>
<evidence type="ECO:0000313" key="5">
    <source>
        <dbReference type="Proteomes" id="UP000274131"/>
    </source>
</evidence>